<dbReference type="Proteomes" id="UP001302719">
    <property type="component" value="Chromosome"/>
</dbReference>
<sequence length="1049" mass="118036">MASEKSDDFKIPVTGLLILLTVLGGILFYQQPFKSDRPVHEQQNQTVIVGDKRVQSRLWQDPFASVKAHKQAEPKANQSQTGAQSSQSSLISSETKDHHNLRMQLREITRAIGEYAPPFKALIVVTEGTPFASGTEYRLRHRYAVVSALGEAGYIPEEGEFFRYFSWNRTKLQGKDTCWDESCPGMDVPLEWFKPDNTDKDHVLVFWVKDQDLEKNPLASLEDLVAFVNDSAPDSPQERSRHDSIDAAMSFTVLGPFHSGTLRAMISEVLGRHRKASSSKTPTEDPTAIQYLSYSATASEAVLFEGLNIDEEQCSSEAECWKYMKSLGFDVHRVIGTDEELARELAEELHKRNVDFTDEPDHIALIGEWDTLYGRKLPLTFLEVTHRNRNLDLITKIRNLGDVDWPDWAHRFSYLRGIDGELPQSMNASGGKSESDGTLSQNLLKINKGLERPEGPAQFDYLRRVALQIQAEDRRIREKCLDRVGEGSWPTCPGFKAIGILAGDVYDKLLLLQALRKEFPGVLFFTTDLDARLLHPGQYQWTRNLLIASHFGLRLDDKVQGSIPPFRDAYQTSLFLSTLLAIDPDAVCHTASGLFAHGICDNSPDQPSLYRAPRVFEVGLTGAYDLSDGTRSIHVSRPDFEHGEPAPPIGLRTLILLGCILLGSWLIYAAMSRKAVFLAGAAAKSPMFWAFLLAVVGSYSWLFVSITNQLEDGEPFVWLEGISVWPTEILRLAAFFLSLCFLCRGYRTLQAKFRQLEADFDLSPGECSGCFEWKKWMEFGPDFSSGGAPPKHTMRETWRIYTSLMGLRCAGSRVVVQTAVYLILFAFPIFILIGFPTTPCRGGTCFILDKAILILSVVTMWLLVFFVVYVTRLCARMVKWVLQPGVEWPPRSRPREPWFHSSTKDALDNIQHGLWFCGQLTEVVGTLIYYPFIIVLVMIVSRSSFFDDWDLPISLLIVIGSNIGLAVFSAFHFRQTAENARGRVLNELTSMLSTSSGSTRKTQIQKVISEVQNFRKGAFCPFAEQPILKAFAIPSGGYFLMLFIEYLGR</sequence>
<feature type="compositionally biased region" description="Low complexity" evidence="1">
    <location>
        <begin position="78"/>
        <end position="93"/>
    </location>
</feature>
<evidence type="ECO:0000313" key="4">
    <source>
        <dbReference type="Proteomes" id="UP001302719"/>
    </source>
</evidence>
<feature type="transmembrane region" description="Helical" evidence="2">
    <location>
        <begin position="814"/>
        <end position="835"/>
    </location>
</feature>
<feature type="transmembrane region" description="Helical" evidence="2">
    <location>
        <begin position="847"/>
        <end position="870"/>
    </location>
</feature>
<feature type="transmembrane region" description="Helical" evidence="2">
    <location>
        <begin position="12"/>
        <end position="29"/>
    </location>
</feature>
<feature type="region of interest" description="Disordered" evidence="1">
    <location>
        <begin position="69"/>
        <end position="96"/>
    </location>
</feature>
<keyword evidence="2" id="KW-0812">Transmembrane</keyword>
<accession>A0AA96GBZ0</accession>
<keyword evidence="4" id="KW-1185">Reference proteome</keyword>
<reference evidence="3 4" key="1">
    <citation type="submission" date="2023-01" db="EMBL/GenBank/DDBJ databases">
        <title>Cultivation and genomic characterization of new, ubiquitous marine nitrite-oxidizing bacteria from the Nitrospirales.</title>
        <authorList>
            <person name="Mueller A.J."/>
            <person name="Daebeler A."/>
            <person name="Herbold C.W."/>
            <person name="Kirkegaard R.H."/>
            <person name="Daims H."/>
        </authorList>
    </citation>
    <scope>NUCLEOTIDE SEQUENCE [LARGE SCALE GENOMIC DNA]</scope>
    <source>
        <strain evidence="3 4">VA</strain>
    </source>
</reference>
<name>A0AA96GBZ0_9BACT</name>
<keyword evidence="2" id="KW-0472">Membrane</keyword>
<feature type="transmembrane region" description="Helical" evidence="2">
    <location>
        <begin position="649"/>
        <end position="668"/>
    </location>
</feature>
<keyword evidence="2" id="KW-1133">Transmembrane helix</keyword>
<dbReference type="EMBL" id="CP116967">
    <property type="protein sequence ID" value="WNM57340.1"/>
    <property type="molecule type" value="Genomic_DNA"/>
</dbReference>
<feature type="transmembrane region" description="Helical" evidence="2">
    <location>
        <begin position="951"/>
        <end position="973"/>
    </location>
</feature>
<dbReference type="AlphaFoldDB" id="A0AA96GBZ0"/>
<organism evidence="3 4">
    <name type="scientific">Candidatus Nitrospira allomarina</name>
    <dbReference type="NCBI Taxonomy" id="3020900"/>
    <lineage>
        <taxon>Bacteria</taxon>
        <taxon>Pseudomonadati</taxon>
        <taxon>Nitrospirota</taxon>
        <taxon>Nitrospiria</taxon>
        <taxon>Nitrospirales</taxon>
        <taxon>Nitrospiraceae</taxon>
        <taxon>Nitrospira</taxon>
    </lineage>
</organism>
<protein>
    <submittedName>
        <fullName evidence="3">Uncharacterized protein</fullName>
    </submittedName>
</protein>
<evidence type="ECO:0000256" key="1">
    <source>
        <dbReference type="SAM" id="MobiDB-lite"/>
    </source>
</evidence>
<evidence type="ECO:0000313" key="3">
    <source>
        <dbReference type="EMBL" id="WNM57340.1"/>
    </source>
</evidence>
<feature type="transmembrane region" description="Helical" evidence="2">
    <location>
        <begin position="688"/>
        <end position="709"/>
    </location>
</feature>
<gene>
    <name evidence="3" type="ORF">PP769_15380</name>
</gene>
<feature type="transmembrane region" description="Helical" evidence="2">
    <location>
        <begin position="729"/>
        <end position="746"/>
    </location>
</feature>
<evidence type="ECO:0000256" key="2">
    <source>
        <dbReference type="SAM" id="Phobius"/>
    </source>
</evidence>
<dbReference type="RefSeq" id="WP_312641700.1">
    <property type="nucleotide sequence ID" value="NZ_CP116967.1"/>
</dbReference>
<dbReference type="KEGG" id="nall:PP769_15380"/>
<proteinExistence type="predicted"/>